<dbReference type="InterPro" id="IPR052563">
    <property type="entry name" value="FliK"/>
</dbReference>
<feature type="region of interest" description="Disordered" evidence="1">
    <location>
        <begin position="1"/>
        <end position="21"/>
    </location>
</feature>
<dbReference type="EMBL" id="LNYC01000022">
    <property type="protein sequence ID" value="KTD02061.1"/>
    <property type="molecule type" value="Genomic_DNA"/>
</dbReference>
<protein>
    <submittedName>
        <fullName evidence="3">Flagellar hook-length control protein FliK</fullName>
    </submittedName>
</protein>
<evidence type="ECO:0000313" key="3">
    <source>
        <dbReference type="EMBL" id="KTD02061.1"/>
    </source>
</evidence>
<dbReference type="RefSeq" id="WP_028386606.1">
    <property type="nucleotide sequence ID" value="NZ_CAAAHN010000021.1"/>
</dbReference>
<feature type="compositionally biased region" description="Low complexity" evidence="1">
    <location>
        <begin position="204"/>
        <end position="232"/>
    </location>
</feature>
<dbReference type="STRING" id="45065.Lgee_0753"/>
<keyword evidence="4" id="KW-1185">Reference proteome</keyword>
<dbReference type="Proteomes" id="UP000054785">
    <property type="component" value="Unassembled WGS sequence"/>
</dbReference>
<dbReference type="PANTHER" id="PTHR37533">
    <property type="entry name" value="FLAGELLAR HOOK-LENGTH CONTROL PROTEIN"/>
    <property type="match status" value="1"/>
</dbReference>
<accession>A0A0W0U346</accession>
<dbReference type="Pfam" id="PF02120">
    <property type="entry name" value="Flg_hook"/>
    <property type="match status" value="1"/>
</dbReference>
<name>A0A0W0U346_9GAMM</name>
<dbReference type="InterPro" id="IPR038610">
    <property type="entry name" value="FliK-like_C_sf"/>
</dbReference>
<dbReference type="CDD" id="cd17470">
    <property type="entry name" value="T3SS_Flik_C"/>
    <property type="match status" value="1"/>
</dbReference>
<comment type="caution">
    <text evidence="3">The sequence shown here is derived from an EMBL/GenBank/DDBJ whole genome shotgun (WGS) entry which is preliminary data.</text>
</comment>
<gene>
    <name evidence="3" type="ORF">Lgee_0753</name>
</gene>
<organism evidence="3 4">
    <name type="scientific">Legionella geestiana</name>
    <dbReference type="NCBI Taxonomy" id="45065"/>
    <lineage>
        <taxon>Bacteria</taxon>
        <taxon>Pseudomonadati</taxon>
        <taxon>Pseudomonadota</taxon>
        <taxon>Gammaproteobacteria</taxon>
        <taxon>Legionellales</taxon>
        <taxon>Legionellaceae</taxon>
        <taxon>Legionella</taxon>
    </lineage>
</organism>
<dbReference type="PANTHER" id="PTHR37533:SF2">
    <property type="entry name" value="FLAGELLAR HOOK-LENGTH CONTROL PROTEIN"/>
    <property type="match status" value="1"/>
</dbReference>
<keyword evidence="3" id="KW-0966">Cell projection</keyword>
<dbReference type="Gene3D" id="3.30.750.140">
    <property type="match status" value="1"/>
</dbReference>
<feature type="domain" description="Flagellar hook-length control protein-like C-terminal" evidence="2">
    <location>
        <begin position="365"/>
        <end position="439"/>
    </location>
</feature>
<evidence type="ECO:0000256" key="1">
    <source>
        <dbReference type="SAM" id="MobiDB-lite"/>
    </source>
</evidence>
<dbReference type="AlphaFoldDB" id="A0A0W0U346"/>
<sequence length="482" mass="51811">MQVLPFPVLPTSPQSPAATDLPVPLPFEDMLFQVADKTLPREQPAIQDMAVPLEEPATDEDTDVLEEVMEFCHVMEPSRIPDAPLPVPTLQPVNIQLAGTGIEAAAESHESPEPNGTEVLTYLSDRVDSAAGQIRAPVPLDTKTTPAPVNTETTPAPLAFSPPPQSLNAQETEPPAAPVSRVLAETLSPLPVTDVQAPEAPLPAARANTKAAATETPAAPLTTTPPLTAPVPREAPGELRPAFQKPAPEAAVSRILEGISRPAALKNTPETQALRDFELAESIESSSASAIMPRDIAPETTEVREALFGALTQFFNTRENTQPVSVGTKDTLPGMPREFSPMLQTRLSSLRWQPQAADMRASAKIDAFSARIRVYPANLGEVLANIEVRDGVASVRFGTDNTEVRHFLESTTPELREAFNASRLVLDEVFVQSGLSQQQEQQDARKSPFETPRFLTEDTPEAPGAPSREPALNSDSLVDAWA</sequence>
<feature type="compositionally biased region" description="Polar residues" evidence="1">
    <location>
        <begin position="142"/>
        <end position="154"/>
    </location>
</feature>
<keyword evidence="3" id="KW-0282">Flagellum</keyword>
<evidence type="ECO:0000313" key="4">
    <source>
        <dbReference type="Proteomes" id="UP000054785"/>
    </source>
</evidence>
<reference evidence="3 4" key="1">
    <citation type="submission" date="2015-11" db="EMBL/GenBank/DDBJ databases">
        <title>Genomic analysis of 38 Legionella species identifies large and diverse effector repertoires.</title>
        <authorList>
            <person name="Burstein D."/>
            <person name="Amaro F."/>
            <person name="Zusman T."/>
            <person name="Lifshitz Z."/>
            <person name="Cohen O."/>
            <person name="Gilbert J.A."/>
            <person name="Pupko T."/>
            <person name="Shuman H.A."/>
            <person name="Segal G."/>
        </authorList>
    </citation>
    <scope>NUCLEOTIDE SEQUENCE [LARGE SCALE GENOMIC DNA]</scope>
    <source>
        <strain evidence="3 4">ATCC 49504</strain>
    </source>
</reference>
<dbReference type="PATRIC" id="fig|45065.4.peg.809"/>
<feature type="region of interest" description="Disordered" evidence="1">
    <location>
        <begin position="204"/>
        <end position="234"/>
    </location>
</feature>
<dbReference type="InterPro" id="IPR021136">
    <property type="entry name" value="Flagellar_hook_control-like_C"/>
</dbReference>
<evidence type="ECO:0000259" key="2">
    <source>
        <dbReference type="Pfam" id="PF02120"/>
    </source>
</evidence>
<keyword evidence="3" id="KW-0969">Cilium</keyword>
<feature type="region of interest" description="Disordered" evidence="1">
    <location>
        <begin position="132"/>
        <end position="177"/>
    </location>
</feature>
<proteinExistence type="predicted"/>
<feature type="region of interest" description="Disordered" evidence="1">
    <location>
        <begin position="436"/>
        <end position="482"/>
    </location>
</feature>